<accession>A0A9Q3YZV3</accession>
<organism evidence="1 2">
    <name type="scientific">Clostridium botulinum C</name>
    <dbReference type="NCBI Taxonomy" id="36828"/>
    <lineage>
        <taxon>Bacteria</taxon>
        <taxon>Bacillati</taxon>
        <taxon>Bacillota</taxon>
        <taxon>Clostridia</taxon>
        <taxon>Eubacteriales</taxon>
        <taxon>Clostridiaceae</taxon>
        <taxon>Clostridium</taxon>
    </lineage>
</organism>
<comment type="caution">
    <text evidence="1">The sequence shown here is derived from an EMBL/GenBank/DDBJ whole genome shotgun (WGS) entry which is preliminary data.</text>
</comment>
<gene>
    <name evidence="1" type="ORF">G8S53_08230</name>
</gene>
<dbReference type="Proteomes" id="UP000813637">
    <property type="component" value="Unassembled WGS sequence"/>
</dbReference>
<sequence length="113" mass="13137">MIKTSNCCYCLNKSMDLLKFVRFTNKGFFTIQCILQYTLGGQTVTKDVILERRHTKKFVFHGNASNICLNIINLSNPDLFKRLIHHECISGLNNICFEVYNTTENPMIRRILC</sequence>
<dbReference type="AlphaFoldDB" id="A0A9Q3YZV3"/>
<dbReference type="EMBL" id="JAAMYB010000008">
    <property type="protein sequence ID" value="MCD3195267.1"/>
    <property type="molecule type" value="Genomic_DNA"/>
</dbReference>
<dbReference type="RefSeq" id="WP_032492447.1">
    <property type="nucleotide sequence ID" value="NZ_JAAMYB010000008.1"/>
</dbReference>
<proteinExistence type="predicted"/>
<evidence type="ECO:0000313" key="2">
    <source>
        <dbReference type="Proteomes" id="UP000813637"/>
    </source>
</evidence>
<evidence type="ECO:0000313" key="1">
    <source>
        <dbReference type="EMBL" id="MCD3195267.1"/>
    </source>
</evidence>
<reference evidence="1" key="1">
    <citation type="submission" date="2020-02" db="EMBL/GenBank/DDBJ databases">
        <authorList>
            <person name="Fillo S."/>
            <person name="Giordani F."/>
            <person name="Tonon E."/>
            <person name="Drigo I."/>
            <person name="Anselmo A."/>
            <person name="Fortunato A."/>
            <person name="Bano L."/>
            <person name="Lista F."/>
        </authorList>
    </citation>
    <scope>NUCLEOTIDE SEQUENCE</scope>
    <source>
        <strain evidence="1">IZSVe-TV_9877_3_12</strain>
    </source>
</reference>
<name>A0A9Q3YZV3_CLOBO</name>
<protein>
    <submittedName>
        <fullName evidence="1">Uncharacterized protein</fullName>
    </submittedName>
</protein>
<reference evidence="1" key="2">
    <citation type="journal article" date="2021" name="Microorganisms">
        <title>Extensive Genome Exploration of Clostridium botulinum Group III Field Strains.</title>
        <authorList>
            <person name="Fillo S."/>
            <person name="Giordani F."/>
            <person name="Tonon E."/>
            <person name="Drigo I."/>
            <person name="Anselmo A."/>
            <person name="Fortunato A."/>
            <person name="Lista F."/>
            <person name="Bano L."/>
        </authorList>
    </citation>
    <scope>NUCLEOTIDE SEQUENCE</scope>
    <source>
        <strain evidence="1">IZSVe-TV_9877_3_12</strain>
    </source>
</reference>